<name>A0A2V2VWW2_TRYCR</name>
<dbReference type="Proteomes" id="UP000246078">
    <property type="component" value="Unassembled WGS sequence"/>
</dbReference>
<proteinExistence type="predicted"/>
<dbReference type="EMBL" id="PRFC01000204">
    <property type="protein sequence ID" value="PWV00886.1"/>
    <property type="molecule type" value="Genomic_DNA"/>
</dbReference>
<evidence type="ECO:0000313" key="2">
    <source>
        <dbReference type="EMBL" id="PWV00886.1"/>
    </source>
</evidence>
<dbReference type="AlphaFoldDB" id="A0A2V2VWW2"/>
<keyword evidence="1" id="KW-0472">Membrane</keyword>
<dbReference type="VEuPathDB" id="TriTrypDB:C4B63_26g1213c"/>
<accession>A0A2V2VWW2</accession>
<dbReference type="VEuPathDB" id="TriTrypDB:C3747_204g132c"/>
<dbReference type="VEuPathDB" id="TriTrypDB:TcBrA4_0119380"/>
<evidence type="ECO:0000313" key="3">
    <source>
        <dbReference type="Proteomes" id="UP000246078"/>
    </source>
</evidence>
<dbReference type="VEuPathDB" id="TriTrypDB:BCY84_02096"/>
<organism evidence="2 3">
    <name type="scientific">Trypanosoma cruzi</name>
    <dbReference type="NCBI Taxonomy" id="5693"/>
    <lineage>
        <taxon>Eukaryota</taxon>
        <taxon>Discoba</taxon>
        <taxon>Euglenozoa</taxon>
        <taxon>Kinetoplastea</taxon>
        <taxon>Metakinetoplastina</taxon>
        <taxon>Trypanosomatida</taxon>
        <taxon>Trypanosomatidae</taxon>
        <taxon>Trypanosoma</taxon>
        <taxon>Schizotrypanum</taxon>
    </lineage>
</organism>
<dbReference type="VEuPathDB" id="TriTrypDB:TcYC6_0028480"/>
<dbReference type="VEuPathDB" id="TriTrypDB:TcCLB.508277.130"/>
<comment type="caution">
    <text evidence="2">The sequence shown here is derived from an EMBL/GenBank/DDBJ whole genome shotgun (WGS) entry which is preliminary data.</text>
</comment>
<reference evidence="2 3" key="1">
    <citation type="journal article" date="2018" name="Microb. Genom.">
        <title>Expanding an expanded genome: long-read sequencing of Trypanosoma cruzi.</title>
        <authorList>
            <person name="Berna L."/>
            <person name="Rodriguez M."/>
            <person name="Chiribao M.L."/>
            <person name="Parodi-Talice A."/>
            <person name="Pita S."/>
            <person name="Rijo G."/>
            <person name="Alvarez-Valin F."/>
            <person name="Robello C."/>
        </authorList>
    </citation>
    <scope>NUCLEOTIDE SEQUENCE [LARGE SCALE GENOMIC DNA]</scope>
    <source>
        <strain evidence="2 3">TCC</strain>
    </source>
</reference>
<gene>
    <name evidence="2" type="ORF">C3747_204g132c</name>
</gene>
<keyword evidence="1" id="KW-0812">Transmembrane</keyword>
<feature type="transmembrane region" description="Helical" evidence="1">
    <location>
        <begin position="51"/>
        <end position="73"/>
    </location>
</feature>
<dbReference type="VEuPathDB" id="TriTrypDB:TcG_04571"/>
<dbReference type="OMA" id="CAREPCM"/>
<evidence type="ECO:0000256" key="1">
    <source>
        <dbReference type="SAM" id="Phobius"/>
    </source>
</evidence>
<protein>
    <submittedName>
        <fullName evidence="2">Uncharacterized protein</fullName>
    </submittedName>
</protein>
<dbReference type="OrthoDB" id="239166at2759"/>
<dbReference type="VEuPathDB" id="TriTrypDB:TcCLB.507913.10"/>
<dbReference type="VEuPathDB" id="TriTrypDB:TcCL_ESM04790"/>
<sequence length="139" mass="15107">MATQCVAKCTGYRSLRADCARDPCLAEGMCKLLDAGITDCAEWCCVSRGGYVFFIVFFFSAGTCALLSMYYLWRLHRANVAAGAVTEMGEKIEAAQASDAHATAEKLRKKRQVTVDPELFRAIGLPPPGEERSGVGGFR</sequence>
<keyword evidence="1" id="KW-1133">Transmembrane helix</keyword>